<reference evidence="1" key="1">
    <citation type="submission" date="2018-01" db="EMBL/GenBank/DDBJ databases">
        <authorList>
            <person name="Clerissi C."/>
        </authorList>
    </citation>
    <scope>NUCLEOTIDE SEQUENCE</scope>
    <source>
        <strain evidence="1">Cupriavidus taiwanensis STM 3521</strain>
    </source>
</reference>
<evidence type="ECO:0000313" key="1">
    <source>
        <dbReference type="EMBL" id="SOY63885.1"/>
    </source>
</evidence>
<gene>
    <name evidence="1" type="ORF">CBM2589_A70058</name>
</gene>
<dbReference type="AlphaFoldDB" id="A0A375C723"/>
<dbReference type="Proteomes" id="UP000256297">
    <property type="component" value="Chromosome CBM2589_a"/>
</dbReference>
<protein>
    <submittedName>
        <fullName evidence="1">Uncharacterized protein</fullName>
    </submittedName>
</protein>
<accession>A0A375C723</accession>
<proteinExistence type="predicted"/>
<name>A0A375C723_9BURK</name>
<organism evidence="1">
    <name type="scientific">Cupriavidus taiwanensis</name>
    <dbReference type="NCBI Taxonomy" id="164546"/>
    <lineage>
        <taxon>Bacteria</taxon>
        <taxon>Pseudomonadati</taxon>
        <taxon>Pseudomonadota</taxon>
        <taxon>Betaproteobacteria</taxon>
        <taxon>Burkholderiales</taxon>
        <taxon>Burkholderiaceae</taxon>
        <taxon>Cupriavidus</taxon>
    </lineage>
</organism>
<comment type="caution">
    <text evidence="1">The sequence shown here is derived from an EMBL/GenBank/DDBJ whole genome shotgun (WGS) entry which is preliminary data.</text>
</comment>
<dbReference type="EMBL" id="OFSP01000037">
    <property type="protein sequence ID" value="SOY63885.1"/>
    <property type="molecule type" value="Genomic_DNA"/>
</dbReference>
<sequence length="44" mass="4800">MREVMLGAAFIHVNQLIYMNYMAIGMARRVPGAAGSSLSQSSRL</sequence>